<dbReference type="AlphaFoldDB" id="A0AA43DPF3"/>
<protein>
    <submittedName>
        <fullName evidence="1">Uncharacterized protein</fullName>
    </submittedName>
</protein>
<gene>
    <name evidence="1" type="ORF">JW322_00450</name>
</gene>
<evidence type="ECO:0000313" key="1">
    <source>
        <dbReference type="EMBL" id="MDH4620291.1"/>
    </source>
</evidence>
<proteinExistence type="predicted"/>
<comment type="caution">
    <text evidence="1">The sequence shown here is derived from an EMBL/GenBank/DDBJ whole genome shotgun (WGS) entry which is preliminary data.</text>
</comment>
<dbReference type="EMBL" id="JAFFRZ010000001">
    <property type="protein sequence ID" value="MDH4620291.1"/>
    <property type="molecule type" value="Genomic_DNA"/>
</dbReference>
<evidence type="ECO:0000313" key="2">
    <source>
        <dbReference type="Proteomes" id="UP001162155"/>
    </source>
</evidence>
<sequence length="256" mass="28949">MIDILRRSHNLRLPGNRSLKLEQVRVLDNDFLHAEAVDEQEQRIAIVFGPEDGAISSDQVFEAASEAYFLKYSQLFFFGFAIQAKARELVDDRKRLRLPCTYISVTPDVAMDDLLKTNHTDQLFSITGLPDARIMSAGLRDDGREIYQVELLGLDTFRPDTMATESFEPENLPCWMLDTSYNGMAFCASQVFFPRTGAWDNLQKSLKGQFNDSVWEHLAGTTSEPFVADSKGQIAIKVIDERGNELMRVLNVAEAK</sequence>
<accession>A0AA43DPF3</accession>
<organism evidence="1 2">
    <name type="scientific">Pseudomonas syringae pv. papulans</name>
    <dbReference type="NCBI Taxonomy" id="83963"/>
    <lineage>
        <taxon>Bacteria</taxon>
        <taxon>Pseudomonadati</taxon>
        <taxon>Pseudomonadota</taxon>
        <taxon>Gammaproteobacteria</taxon>
        <taxon>Pseudomonadales</taxon>
        <taxon>Pseudomonadaceae</taxon>
        <taxon>Pseudomonas</taxon>
        <taxon>Pseudomonas syringae</taxon>
    </lineage>
</organism>
<dbReference type="Proteomes" id="UP001162155">
    <property type="component" value="Unassembled WGS sequence"/>
</dbReference>
<reference evidence="1" key="1">
    <citation type="submission" date="2021-02" db="EMBL/GenBank/DDBJ databases">
        <title>Genome analysis of blister spot of apple pathogen from New York area.</title>
        <authorList>
            <person name="Kandel P."/>
            <person name="Hockett K.L."/>
            <person name="Santander R."/>
            <person name="Acimovic S."/>
        </authorList>
    </citation>
    <scope>NUCLEOTIDE SEQUENCE</scope>
    <source>
        <strain evidence="1">PSP1</strain>
    </source>
</reference>
<name>A0AA43DPF3_PSESX</name>